<dbReference type="RefSeq" id="WP_378392910.1">
    <property type="nucleotide sequence ID" value="NZ_JBHLWM010000012.1"/>
</dbReference>
<sequence length="146" mass="15612">MTRSVIFQGGGTGLKIAAGGQDPASAGIFDLLFNSDIQPLRLWGTGYVSVPSLTNFNWSPAWAVSVGPVVQTPPGTYPLFMVAGKQSMASGAVRKLQTPFHTGGYDGYGAFISPSKEFWGLNFVHDPGSIPLDQAIINFAVLKNYW</sequence>
<gene>
    <name evidence="1" type="ORF">ACFFJ6_24595</name>
</gene>
<protein>
    <submittedName>
        <fullName evidence="1">Uncharacterized protein</fullName>
    </submittedName>
</protein>
<evidence type="ECO:0000313" key="1">
    <source>
        <dbReference type="EMBL" id="MFC0243685.1"/>
    </source>
</evidence>
<evidence type="ECO:0000313" key="2">
    <source>
        <dbReference type="Proteomes" id="UP001589775"/>
    </source>
</evidence>
<dbReference type="EMBL" id="JBHLWM010000012">
    <property type="protein sequence ID" value="MFC0243685.1"/>
    <property type="molecule type" value="Genomic_DNA"/>
</dbReference>
<accession>A0ABV6EZP7</accession>
<name>A0ABV6EZP7_9BRAD</name>
<dbReference type="Proteomes" id="UP001589775">
    <property type="component" value="Unassembled WGS sequence"/>
</dbReference>
<organism evidence="1 2">
    <name type="scientific">Rhodopseudomonas telluris</name>
    <dbReference type="NCBI Taxonomy" id="644215"/>
    <lineage>
        <taxon>Bacteria</taxon>
        <taxon>Pseudomonadati</taxon>
        <taxon>Pseudomonadota</taxon>
        <taxon>Alphaproteobacteria</taxon>
        <taxon>Hyphomicrobiales</taxon>
        <taxon>Nitrobacteraceae</taxon>
        <taxon>Rhodopseudomonas</taxon>
    </lineage>
</organism>
<comment type="caution">
    <text evidence="1">The sequence shown here is derived from an EMBL/GenBank/DDBJ whole genome shotgun (WGS) entry which is preliminary data.</text>
</comment>
<proteinExistence type="predicted"/>
<reference evidence="1 2" key="1">
    <citation type="submission" date="2024-09" db="EMBL/GenBank/DDBJ databases">
        <authorList>
            <person name="Sun Q."/>
            <person name="Mori K."/>
        </authorList>
    </citation>
    <scope>NUCLEOTIDE SEQUENCE [LARGE SCALE GENOMIC DNA]</scope>
    <source>
        <strain evidence="1 2">KCTC 23279</strain>
    </source>
</reference>
<keyword evidence="2" id="KW-1185">Reference proteome</keyword>